<keyword evidence="3" id="KW-1185">Reference proteome</keyword>
<accession>A0A9Q1J430</accession>
<reference evidence="2" key="1">
    <citation type="journal article" date="2023" name="Science">
        <title>Genome structures resolve the early diversification of teleost fishes.</title>
        <authorList>
            <person name="Parey E."/>
            <person name="Louis A."/>
            <person name="Montfort J."/>
            <person name="Bouchez O."/>
            <person name="Roques C."/>
            <person name="Iampietro C."/>
            <person name="Lluch J."/>
            <person name="Castinel A."/>
            <person name="Donnadieu C."/>
            <person name="Desvignes T."/>
            <person name="Floi Bucao C."/>
            <person name="Jouanno E."/>
            <person name="Wen M."/>
            <person name="Mejri S."/>
            <person name="Dirks R."/>
            <person name="Jansen H."/>
            <person name="Henkel C."/>
            <person name="Chen W.J."/>
            <person name="Zahm M."/>
            <person name="Cabau C."/>
            <person name="Klopp C."/>
            <person name="Thompson A.W."/>
            <person name="Robinson-Rechavi M."/>
            <person name="Braasch I."/>
            <person name="Lecointre G."/>
            <person name="Bobe J."/>
            <person name="Postlethwait J.H."/>
            <person name="Berthelot C."/>
            <person name="Roest Crollius H."/>
            <person name="Guiguen Y."/>
        </authorList>
    </citation>
    <scope>NUCLEOTIDE SEQUENCE</scope>
    <source>
        <strain evidence="2">WJC10195</strain>
    </source>
</reference>
<proteinExistence type="predicted"/>
<protein>
    <submittedName>
        <fullName evidence="2">Uncharacterized protein</fullName>
    </submittedName>
</protein>
<name>A0A9Q1J430_SYNKA</name>
<feature type="region of interest" description="Disordered" evidence="1">
    <location>
        <begin position="155"/>
        <end position="187"/>
    </location>
</feature>
<dbReference type="AlphaFoldDB" id="A0A9Q1J430"/>
<sequence>MNEAIDPTPKVAVYVYESGRVKRPSAARLPRSASALTCPRSQQGSLVCFMAWSSHPVYRKCDKPEPHMRPELISLSHRSARSHVASGEWNYGRTGKKASWSRGPVDPHANPFLSTSFAWLCSQRMGGASSRSAQPPEPNRERLKSRGVINIFRLRGEAAGGADSPSVDWGKRTPTDTSQTEPHRPGASCLLFL</sequence>
<organism evidence="2 3">
    <name type="scientific">Synaphobranchus kaupii</name>
    <name type="common">Kaup's arrowtooth eel</name>
    <dbReference type="NCBI Taxonomy" id="118154"/>
    <lineage>
        <taxon>Eukaryota</taxon>
        <taxon>Metazoa</taxon>
        <taxon>Chordata</taxon>
        <taxon>Craniata</taxon>
        <taxon>Vertebrata</taxon>
        <taxon>Euteleostomi</taxon>
        <taxon>Actinopterygii</taxon>
        <taxon>Neopterygii</taxon>
        <taxon>Teleostei</taxon>
        <taxon>Anguilliformes</taxon>
        <taxon>Synaphobranchidae</taxon>
        <taxon>Synaphobranchus</taxon>
    </lineage>
</organism>
<dbReference type="Proteomes" id="UP001152622">
    <property type="component" value="Chromosome 4"/>
</dbReference>
<gene>
    <name evidence="2" type="ORF">SKAU_G00149700</name>
</gene>
<evidence type="ECO:0000256" key="1">
    <source>
        <dbReference type="SAM" id="MobiDB-lite"/>
    </source>
</evidence>
<comment type="caution">
    <text evidence="2">The sequence shown here is derived from an EMBL/GenBank/DDBJ whole genome shotgun (WGS) entry which is preliminary data.</text>
</comment>
<dbReference type="EMBL" id="JAINUF010000004">
    <property type="protein sequence ID" value="KAJ8366139.1"/>
    <property type="molecule type" value="Genomic_DNA"/>
</dbReference>
<evidence type="ECO:0000313" key="3">
    <source>
        <dbReference type="Proteomes" id="UP001152622"/>
    </source>
</evidence>
<evidence type="ECO:0000313" key="2">
    <source>
        <dbReference type="EMBL" id="KAJ8366139.1"/>
    </source>
</evidence>